<accession>A0A979FLY1</accession>
<dbReference type="Proteomes" id="UP000694843">
    <property type="component" value="Unplaced"/>
</dbReference>
<protein>
    <submittedName>
        <fullName evidence="2">Uncharacterized protein LOC125178414</fullName>
    </submittedName>
</protein>
<reference evidence="2" key="1">
    <citation type="submission" date="2025-08" db="UniProtKB">
        <authorList>
            <consortium name="RefSeq"/>
        </authorList>
    </citation>
    <scope>IDENTIFICATION</scope>
    <source>
        <tissue evidence="2">Whole organism</tissue>
    </source>
</reference>
<organism evidence="1 2">
    <name type="scientific">Hyalella azteca</name>
    <name type="common">Amphipod</name>
    <dbReference type="NCBI Taxonomy" id="294128"/>
    <lineage>
        <taxon>Eukaryota</taxon>
        <taxon>Metazoa</taxon>
        <taxon>Ecdysozoa</taxon>
        <taxon>Arthropoda</taxon>
        <taxon>Crustacea</taxon>
        <taxon>Multicrustacea</taxon>
        <taxon>Malacostraca</taxon>
        <taxon>Eumalacostraca</taxon>
        <taxon>Peracarida</taxon>
        <taxon>Amphipoda</taxon>
        <taxon>Senticaudata</taxon>
        <taxon>Talitrida</taxon>
        <taxon>Talitroidea</taxon>
        <taxon>Hyalellidae</taxon>
        <taxon>Hyalella</taxon>
    </lineage>
</organism>
<dbReference type="RefSeq" id="XP_047738051.1">
    <property type="nucleotide sequence ID" value="XM_047882095.1"/>
</dbReference>
<evidence type="ECO:0000313" key="2">
    <source>
        <dbReference type="RefSeq" id="XP_047738051.1"/>
    </source>
</evidence>
<proteinExistence type="predicted"/>
<dbReference type="AlphaFoldDB" id="A0A979FLY1"/>
<sequence length="117" mass="13041">MVNPFIYGLSNAVLRRDLSQLVERWVYKNSWQDAAGNGLRRRRDSNADGSHCGNMAVGRSTCQGCQISRTQAEILDRSMHEFPCSSSTQERGDCSARVVEMKGHEAPKFISLTETAC</sequence>
<dbReference type="GeneID" id="125178414"/>
<evidence type="ECO:0000313" key="1">
    <source>
        <dbReference type="Proteomes" id="UP000694843"/>
    </source>
</evidence>
<dbReference type="KEGG" id="hazt:125178414"/>
<keyword evidence="1" id="KW-1185">Reference proteome</keyword>
<name>A0A979FLY1_HYAAZ</name>
<gene>
    <name evidence="2" type="primary">LOC125178414</name>
</gene>